<sequence>MKTNREKLLQDAFVMFLQYNYERASYSLLTQATGISKAGISYYYPTKQELFVAVVDRYFINVHDADVKFTPAASFAEFLDHFVENIQKTMDWYVALLRQAETTGDSTAFSNFFGFMPQIQRYYPDAKVKLQAFWEKFLNGWRIAITAAIEHGELRRDIDIELTANMFNNIYLGMSFMKSFSTGLDTGELRRSYDYLYSILKVH</sequence>
<evidence type="ECO:0000313" key="7">
    <source>
        <dbReference type="Proteomes" id="UP000286270"/>
    </source>
</evidence>
<dbReference type="RefSeq" id="WP_122141990.1">
    <property type="nucleotide sequence ID" value="NZ_CP133097.1"/>
</dbReference>
<keyword evidence="3" id="KW-0804">Transcription</keyword>
<evidence type="ECO:0000259" key="5">
    <source>
        <dbReference type="PROSITE" id="PS50977"/>
    </source>
</evidence>
<dbReference type="GO" id="GO:0003677">
    <property type="term" value="F:DNA binding"/>
    <property type="evidence" value="ECO:0007669"/>
    <property type="project" value="UniProtKB-UniRule"/>
</dbReference>
<name>A0A412YKF5_BACFG</name>
<dbReference type="Proteomes" id="UP000286270">
    <property type="component" value="Unassembled WGS sequence"/>
</dbReference>
<protein>
    <submittedName>
        <fullName evidence="6">TetR/AcrR family transcriptional regulator</fullName>
    </submittedName>
</protein>
<dbReference type="AlphaFoldDB" id="A0A412YKF5"/>
<feature type="DNA-binding region" description="H-T-H motif" evidence="4">
    <location>
        <begin position="25"/>
        <end position="44"/>
    </location>
</feature>
<organism evidence="6 7">
    <name type="scientific">Bacteroides fragilis</name>
    <dbReference type="NCBI Taxonomy" id="817"/>
    <lineage>
        <taxon>Bacteria</taxon>
        <taxon>Pseudomonadati</taxon>
        <taxon>Bacteroidota</taxon>
        <taxon>Bacteroidia</taxon>
        <taxon>Bacteroidales</taxon>
        <taxon>Bacteroidaceae</taxon>
        <taxon>Bacteroides</taxon>
    </lineage>
</organism>
<evidence type="ECO:0000313" key="6">
    <source>
        <dbReference type="EMBL" id="RGV57855.1"/>
    </source>
</evidence>
<keyword evidence="1" id="KW-0805">Transcription regulation</keyword>
<proteinExistence type="predicted"/>
<dbReference type="PANTHER" id="PTHR47506:SF6">
    <property type="entry name" value="HTH-TYPE TRANSCRIPTIONAL REPRESSOR NEMR"/>
    <property type="match status" value="1"/>
</dbReference>
<gene>
    <name evidence="6" type="ORF">DWW08_05685</name>
</gene>
<dbReference type="EMBL" id="QRZH01000003">
    <property type="protein sequence ID" value="RGV57855.1"/>
    <property type="molecule type" value="Genomic_DNA"/>
</dbReference>
<evidence type="ECO:0000256" key="3">
    <source>
        <dbReference type="ARBA" id="ARBA00023163"/>
    </source>
</evidence>
<dbReference type="PROSITE" id="PS50977">
    <property type="entry name" value="HTH_TETR_2"/>
    <property type="match status" value="1"/>
</dbReference>
<dbReference type="Pfam" id="PF00440">
    <property type="entry name" value="TetR_N"/>
    <property type="match status" value="1"/>
</dbReference>
<evidence type="ECO:0000256" key="2">
    <source>
        <dbReference type="ARBA" id="ARBA00023125"/>
    </source>
</evidence>
<dbReference type="Gene3D" id="1.10.357.10">
    <property type="entry name" value="Tetracycline Repressor, domain 2"/>
    <property type="match status" value="1"/>
</dbReference>
<reference evidence="6 7" key="1">
    <citation type="submission" date="2018-08" db="EMBL/GenBank/DDBJ databases">
        <title>A genome reference for cultivated species of the human gut microbiota.</title>
        <authorList>
            <person name="Zou Y."/>
            <person name="Xue W."/>
            <person name="Luo G."/>
        </authorList>
    </citation>
    <scope>NUCLEOTIDE SEQUENCE [LARGE SCALE GENOMIC DNA]</scope>
    <source>
        <strain evidence="6 7">AF14-26</strain>
    </source>
</reference>
<dbReference type="SUPFAM" id="SSF46689">
    <property type="entry name" value="Homeodomain-like"/>
    <property type="match status" value="1"/>
</dbReference>
<dbReference type="InterPro" id="IPR001647">
    <property type="entry name" value="HTH_TetR"/>
</dbReference>
<comment type="caution">
    <text evidence="6">The sequence shown here is derived from an EMBL/GenBank/DDBJ whole genome shotgun (WGS) entry which is preliminary data.</text>
</comment>
<evidence type="ECO:0000256" key="4">
    <source>
        <dbReference type="PROSITE-ProRule" id="PRU00335"/>
    </source>
</evidence>
<dbReference type="InterPro" id="IPR009057">
    <property type="entry name" value="Homeodomain-like_sf"/>
</dbReference>
<accession>A0A412YKF5</accession>
<dbReference type="PANTHER" id="PTHR47506">
    <property type="entry name" value="TRANSCRIPTIONAL REGULATORY PROTEIN"/>
    <property type="match status" value="1"/>
</dbReference>
<dbReference type="SUPFAM" id="SSF48498">
    <property type="entry name" value="Tetracyclin repressor-like, C-terminal domain"/>
    <property type="match status" value="1"/>
</dbReference>
<evidence type="ECO:0000256" key="1">
    <source>
        <dbReference type="ARBA" id="ARBA00023015"/>
    </source>
</evidence>
<dbReference type="InterPro" id="IPR036271">
    <property type="entry name" value="Tet_transcr_reg_TetR-rel_C_sf"/>
</dbReference>
<feature type="domain" description="HTH tetR-type" evidence="5">
    <location>
        <begin position="2"/>
        <end position="62"/>
    </location>
</feature>
<keyword evidence="2 4" id="KW-0238">DNA-binding</keyword>